<evidence type="ECO:0000256" key="1">
    <source>
        <dbReference type="SAM" id="MobiDB-lite"/>
    </source>
</evidence>
<keyword evidence="2" id="KW-0732">Signal</keyword>
<reference evidence="4" key="1">
    <citation type="submission" date="2020-02" db="EMBL/GenBank/DDBJ databases">
        <authorList>
            <person name="Meier V. D."/>
        </authorList>
    </citation>
    <scope>NUCLEOTIDE SEQUENCE</scope>
    <source>
        <strain evidence="4">AVDCRST_MAG67</strain>
    </source>
</reference>
<feature type="chain" id="PRO_5039281745" description="Asl1-like glycosyl hydrolase catalytic domain-containing protein" evidence="2">
    <location>
        <begin position="19"/>
        <end position="339"/>
    </location>
</feature>
<feature type="region of interest" description="Disordered" evidence="1">
    <location>
        <begin position="27"/>
        <end position="74"/>
    </location>
</feature>
<dbReference type="InterPro" id="IPR017853">
    <property type="entry name" value="GH"/>
</dbReference>
<proteinExistence type="predicted"/>
<evidence type="ECO:0000256" key="2">
    <source>
        <dbReference type="SAM" id="SignalP"/>
    </source>
</evidence>
<dbReference type="AlphaFoldDB" id="A0A6J4T5J3"/>
<dbReference type="EMBL" id="CADCVQ010000123">
    <property type="protein sequence ID" value="CAA9514500.1"/>
    <property type="molecule type" value="Genomic_DNA"/>
</dbReference>
<protein>
    <recommendedName>
        <fullName evidence="3">Asl1-like glycosyl hydrolase catalytic domain-containing protein</fullName>
    </recommendedName>
</protein>
<feature type="domain" description="Asl1-like glycosyl hydrolase catalytic" evidence="3">
    <location>
        <begin position="155"/>
        <end position="327"/>
    </location>
</feature>
<evidence type="ECO:0000313" key="4">
    <source>
        <dbReference type="EMBL" id="CAA9514500.1"/>
    </source>
</evidence>
<organism evidence="4">
    <name type="scientific">uncultured Solirubrobacteraceae bacterium</name>
    <dbReference type="NCBI Taxonomy" id="1162706"/>
    <lineage>
        <taxon>Bacteria</taxon>
        <taxon>Bacillati</taxon>
        <taxon>Actinomycetota</taxon>
        <taxon>Thermoleophilia</taxon>
        <taxon>Solirubrobacterales</taxon>
        <taxon>Solirubrobacteraceae</taxon>
        <taxon>environmental samples</taxon>
    </lineage>
</organism>
<accession>A0A6J4T5J3</accession>
<dbReference type="PROSITE" id="PS51257">
    <property type="entry name" value="PROKAR_LIPOPROTEIN"/>
    <property type="match status" value="1"/>
</dbReference>
<gene>
    <name evidence="4" type="ORF">AVDCRST_MAG67-2948</name>
</gene>
<dbReference type="Gene3D" id="3.20.20.80">
    <property type="entry name" value="Glycosidases"/>
    <property type="match status" value="1"/>
</dbReference>
<dbReference type="Pfam" id="PF11790">
    <property type="entry name" value="Glyco_hydro_cc"/>
    <property type="match status" value="1"/>
</dbReference>
<evidence type="ECO:0000259" key="3">
    <source>
        <dbReference type="Pfam" id="PF11790"/>
    </source>
</evidence>
<feature type="signal peptide" evidence="2">
    <location>
        <begin position="1"/>
        <end position="18"/>
    </location>
</feature>
<sequence length="339" mass="37407">MKPPLLIALLVALALVLAACGSDDEDAERAATGEQPATTAAPATATATSPARTTAKPAAAPKPAAPKRRRGTHRPIIGIGEQQAAMFKDTRFARLGVKHVRLVVPYDAARRRIERDLVTVWLAGARRTGSEPFITFGHSRETPSKLPSVAEYRSAVASFRQMFPEVRVFAPWNEINHNSQPTFNAPRRAAQYYNAMRAACPTCVVLAGDVLDQRGMVRYLKTYRRHLAGAPAIWGLHNYSDTNRFRSSGLRDMLATVKGEIWLTETGGLVQFGRNFPRDEQRAARATAYAIKQARDNPRVKRIYLYNWTGADRKARFDAGLVAPDGTARPAFDVLREAL</sequence>
<name>A0A6J4T5J3_9ACTN</name>
<feature type="compositionally biased region" description="Low complexity" evidence="1">
    <location>
        <begin position="36"/>
        <end position="62"/>
    </location>
</feature>
<dbReference type="InterPro" id="IPR024655">
    <property type="entry name" value="Asl1_glyco_hydro_catalytic"/>
</dbReference>
<dbReference type="SUPFAM" id="SSF51445">
    <property type="entry name" value="(Trans)glycosidases"/>
    <property type="match status" value="1"/>
</dbReference>